<dbReference type="PROSITE" id="PS50118">
    <property type="entry name" value="HMG_BOX_2"/>
    <property type="match status" value="1"/>
</dbReference>
<feature type="region of interest" description="Disordered" evidence="3">
    <location>
        <begin position="33"/>
        <end position="58"/>
    </location>
</feature>
<feature type="region of interest" description="Disordered" evidence="3">
    <location>
        <begin position="122"/>
        <end position="142"/>
    </location>
</feature>
<feature type="DNA-binding region" description="HMG box" evidence="2">
    <location>
        <begin position="54"/>
        <end position="109"/>
    </location>
</feature>
<dbReference type="PANTHER" id="PTHR48112:SF22">
    <property type="entry name" value="MITOCHONDRIAL TRANSCRIPTION FACTOR A, ISOFORM B"/>
    <property type="match status" value="1"/>
</dbReference>
<evidence type="ECO:0000256" key="3">
    <source>
        <dbReference type="SAM" id="MobiDB-lite"/>
    </source>
</evidence>
<dbReference type="InterPro" id="IPR050342">
    <property type="entry name" value="HMGB"/>
</dbReference>
<protein>
    <recommendedName>
        <fullName evidence="4">HMG box domain-containing protein</fullName>
    </recommendedName>
</protein>
<keyword evidence="2" id="KW-0539">Nucleus</keyword>
<evidence type="ECO:0000313" key="5">
    <source>
        <dbReference type="EMBL" id="CAE4631518.1"/>
    </source>
</evidence>
<evidence type="ECO:0000259" key="4">
    <source>
        <dbReference type="PROSITE" id="PS50118"/>
    </source>
</evidence>
<feature type="domain" description="HMG box" evidence="4">
    <location>
        <begin position="54"/>
        <end position="109"/>
    </location>
</feature>
<organism evidence="5">
    <name type="scientific">Ditylum brightwellii</name>
    <dbReference type="NCBI Taxonomy" id="49249"/>
    <lineage>
        <taxon>Eukaryota</taxon>
        <taxon>Sar</taxon>
        <taxon>Stramenopiles</taxon>
        <taxon>Ochrophyta</taxon>
        <taxon>Bacillariophyta</taxon>
        <taxon>Mediophyceae</taxon>
        <taxon>Lithodesmiophycidae</taxon>
        <taxon>Lithodesmiales</taxon>
        <taxon>Lithodesmiaceae</taxon>
        <taxon>Ditylum</taxon>
    </lineage>
</organism>
<dbReference type="Pfam" id="PF00505">
    <property type="entry name" value="HMG_box"/>
    <property type="match status" value="1"/>
</dbReference>
<dbReference type="Gene3D" id="1.10.30.10">
    <property type="entry name" value="High mobility group box domain"/>
    <property type="match status" value="1"/>
</dbReference>
<dbReference type="InterPro" id="IPR009071">
    <property type="entry name" value="HMG_box_dom"/>
</dbReference>
<sequence length="142" mass="16198">MSAHAFIAYLRCEANLADERARSLRATAAAIEAHALQEDDDHKKQKRKREPKRPKRQQTAYTMFIQENYELVKKSNPTMSSKDITSIVAKQWANVSEEDKQVWKEAIEDAAQGEIIETDAVASEEKVSPPKKKKMTKKLVQV</sequence>
<gene>
    <name evidence="5" type="ORF">DBRI00130_LOCUS27665</name>
</gene>
<dbReference type="CDD" id="cd00084">
    <property type="entry name" value="HMG-box_SF"/>
    <property type="match status" value="1"/>
</dbReference>
<dbReference type="SUPFAM" id="SSF47095">
    <property type="entry name" value="HMG-box"/>
    <property type="match status" value="1"/>
</dbReference>
<feature type="compositionally biased region" description="Basic residues" evidence="3">
    <location>
        <begin position="129"/>
        <end position="142"/>
    </location>
</feature>
<dbReference type="AlphaFoldDB" id="A0A7S4VIH2"/>
<dbReference type="InterPro" id="IPR036910">
    <property type="entry name" value="HMG_box_dom_sf"/>
</dbReference>
<keyword evidence="1 2" id="KW-0238">DNA-binding</keyword>
<evidence type="ECO:0000256" key="1">
    <source>
        <dbReference type="ARBA" id="ARBA00023125"/>
    </source>
</evidence>
<dbReference type="SMART" id="SM00398">
    <property type="entry name" value="HMG"/>
    <property type="match status" value="1"/>
</dbReference>
<evidence type="ECO:0000256" key="2">
    <source>
        <dbReference type="PROSITE-ProRule" id="PRU00267"/>
    </source>
</evidence>
<name>A0A7S4VIH2_9STRA</name>
<reference evidence="5" key="1">
    <citation type="submission" date="2021-01" db="EMBL/GenBank/DDBJ databases">
        <authorList>
            <person name="Corre E."/>
            <person name="Pelletier E."/>
            <person name="Niang G."/>
            <person name="Scheremetjew M."/>
            <person name="Finn R."/>
            <person name="Kale V."/>
            <person name="Holt S."/>
            <person name="Cochrane G."/>
            <person name="Meng A."/>
            <person name="Brown T."/>
            <person name="Cohen L."/>
        </authorList>
    </citation>
    <scope>NUCLEOTIDE SEQUENCE</scope>
    <source>
        <strain evidence="5">GSO104</strain>
    </source>
</reference>
<dbReference type="EMBL" id="HBNS01035432">
    <property type="protein sequence ID" value="CAE4631518.1"/>
    <property type="molecule type" value="Transcribed_RNA"/>
</dbReference>
<feature type="compositionally biased region" description="Basic residues" evidence="3">
    <location>
        <begin position="44"/>
        <end position="56"/>
    </location>
</feature>
<dbReference type="GO" id="GO:0003677">
    <property type="term" value="F:DNA binding"/>
    <property type="evidence" value="ECO:0007669"/>
    <property type="project" value="UniProtKB-UniRule"/>
</dbReference>
<dbReference type="GO" id="GO:0005634">
    <property type="term" value="C:nucleus"/>
    <property type="evidence" value="ECO:0007669"/>
    <property type="project" value="UniProtKB-UniRule"/>
</dbReference>
<accession>A0A7S4VIH2</accession>
<proteinExistence type="predicted"/>
<dbReference type="PANTHER" id="PTHR48112">
    <property type="entry name" value="HIGH MOBILITY GROUP PROTEIN DSP1"/>
    <property type="match status" value="1"/>
</dbReference>